<keyword evidence="4" id="KW-1185">Reference proteome</keyword>
<feature type="signal peptide" evidence="2">
    <location>
        <begin position="1"/>
        <end position="25"/>
    </location>
</feature>
<proteinExistence type="predicted"/>
<feature type="transmembrane region" description="Helical" evidence="1">
    <location>
        <begin position="112"/>
        <end position="131"/>
    </location>
</feature>
<gene>
    <name evidence="3" type="ORF">SteCoe_24691</name>
</gene>
<organism evidence="3 4">
    <name type="scientific">Stentor coeruleus</name>
    <dbReference type="NCBI Taxonomy" id="5963"/>
    <lineage>
        <taxon>Eukaryota</taxon>
        <taxon>Sar</taxon>
        <taxon>Alveolata</taxon>
        <taxon>Ciliophora</taxon>
        <taxon>Postciliodesmatophora</taxon>
        <taxon>Heterotrichea</taxon>
        <taxon>Heterotrichida</taxon>
        <taxon>Stentoridae</taxon>
        <taxon>Stentor</taxon>
    </lineage>
</organism>
<name>A0A1R2BGX8_9CILI</name>
<dbReference type="EMBL" id="MPUH01000656">
    <property type="protein sequence ID" value="OMJ76022.1"/>
    <property type="molecule type" value="Genomic_DNA"/>
</dbReference>
<comment type="caution">
    <text evidence="3">The sequence shown here is derived from an EMBL/GenBank/DDBJ whole genome shotgun (WGS) entry which is preliminary data.</text>
</comment>
<evidence type="ECO:0000256" key="1">
    <source>
        <dbReference type="SAM" id="Phobius"/>
    </source>
</evidence>
<dbReference type="PROSITE" id="PS51257">
    <property type="entry name" value="PROKAR_LIPOPROTEIN"/>
    <property type="match status" value="1"/>
</dbReference>
<protein>
    <submittedName>
        <fullName evidence="3">Uncharacterized protein</fullName>
    </submittedName>
</protein>
<evidence type="ECO:0000256" key="2">
    <source>
        <dbReference type="SAM" id="SignalP"/>
    </source>
</evidence>
<keyword evidence="2" id="KW-0732">Signal</keyword>
<dbReference type="AlphaFoldDB" id="A0A1R2BGX8"/>
<accession>A0A1R2BGX8</accession>
<feature type="chain" id="PRO_5012028721" evidence="2">
    <location>
        <begin position="26"/>
        <end position="172"/>
    </location>
</feature>
<dbReference type="Proteomes" id="UP000187209">
    <property type="component" value="Unassembled WGS sequence"/>
</dbReference>
<keyword evidence="1" id="KW-0812">Transmembrane</keyword>
<dbReference type="OrthoDB" id="327206at2759"/>
<evidence type="ECO:0000313" key="3">
    <source>
        <dbReference type="EMBL" id="OMJ76022.1"/>
    </source>
</evidence>
<sequence>MNKFNFQNSLQLILLLSCFNCVTKADRWPVNIDDWFEMSFETNNIESQLENFGALSLLHIFFLSSYFSEFYEELIRVRKLYGFDLYSVISALSQVTLQQLRTKKLNKLIKNFGSGLEAVFFYFAGVMLFWFKQILRNKDQVAIWELTKQKALSASNDLLQEAWNAFQSKHNN</sequence>
<keyword evidence="1" id="KW-1133">Transmembrane helix</keyword>
<evidence type="ECO:0000313" key="4">
    <source>
        <dbReference type="Proteomes" id="UP000187209"/>
    </source>
</evidence>
<reference evidence="3 4" key="1">
    <citation type="submission" date="2016-11" db="EMBL/GenBank/DDBJ databases">
        <title>The macronuclear genome of Stentor coeruleus: a giant cell with tiny introns.</title>
        <authorList>
            <person name="Slabodnick M."/>
            <person name="Ruby J.G."/>
            <person name="Reiff S.B."/>
            <person name="Swart E.C."/>
            <person name="Gosai S."/>
            <person name="Prabakaran S."/>
            <person name="Witkowska E."/>
            <person name="Larue G.E."/>
            <person name="Fisher S."/>
            <person name="Freeman R.M."/>
            <person name="Gunawardena J."/>
            <person name="Chu W."/>
            <person name="Stover N.A."/>
            <person name="Gregory B.D."/>
            <person name="Nowacki M."/>
            <person name="Derisi J."/>
            <person name="Roy S.W."/>
            <person name="Marshall W.F."/>
            <person name="Sood P."/>
        </authorList>
    </citation>
    <scope>NUCLEOTIDE SEQUENCE [LARGE SCALE GENOMIC DNA]</scope>
    <source>
        <strain evidence="3">WM001</strain>
    </source>
</reference>
<keyword evidence="1" id="KW-0472">Membrane</keyword>